<keyword evidence="2" id="KW-1185">Reference proteome</keyword>
<protein>
    <submittedName>
        <fullName evidence="1">Uncharacterized protein</fullName>
    </submittedName>
</protein>
<name>A0ABY6ZHR4_9BACL</name>
<organism evidence="1 2">
    <name type="scientific">Alicyclobacillus fastidiosus</name>
    <dbReference type="NCBI Taxonomy" id="392011"/>
    <lineage>
        <taxon>Bacteria</taxon>
        <taxon>Bacillati</taxon>
        <taxon>Bacillota</taxon>
        <taxon>Bacilli</taxon>
        <taxon>Bacillales</taxon>
        <taxon>Alicyclobacillaceae</taxon>
        <taxon>Alicyclobacillus</taxon>
    </lineage>
</organism>
<evidence type="ECO:0000313" key="2">
    <source>
        <dbReference type="Proteomes" id="UP001164761"/>
    </source>
</evidence>
<gene>
    <name evidence="1" type="ORF">NZD89_01965</name>
</gene>
<dbReference type="EMBL" id="CP104067">
    <property type="protein sequence ID" value="WAH42295.1"/>
    <property type="molecule type" value="Genomic_DNA"/>
</dbReference>
<proteinExistence type="predicted"/>
<reference evidence="1" key="1">
    <citation type="submission" date="2022-08" db="EMBL/GenBank/DDBJ databases">
        <title>Alicyclobacillus fastidiosus DSM 17978, complete genome.</title>
        <authorList>
            <person name="Wang Q."/>
            <person name="Cai R."/>
            <person name="Wang Z."/>
        </authorList>
    </citation>
    <scope>NUCLEOTIDE SEQUENCE</scope>
    <source>
        <strain evidence="1">DSM 17978</strain>
    </source>
</reference>
<sequence>MLNRLRQRVWLAALSSTVVAFGALWFSLSVQARSGPVETPPASTTLTKYLPLYATGENWFGKPVYKVTNTSGMTLHHVTLSSFSGELLPVLFVGVRHGPLWPASAHELLHAPFTLKPGASMWFVGPRVPPIRLGLTWMNEDNPHFEILEPAS</sequence>
<evidence type="ECO:0000313" key="1">
    <source>
        <dbReference type="EMBL" id="WAH42295.1"/>
    </source>
</evidence>
<accession>A0ABY6ZHR4</accession>
<dbReference type="Proteomes" id="UP001164761">
    <property type="component" value="Chromosome"/>
</dbReference>
<dbReference type="RefSeq" id="WP_268006183.1">
    <property type="nucleotide sequence ID" value="NZ_BSUT01000001.1"/>
</dbReference>